<organism evidence="1 2">
    <name type="scientific">Craurococcus roseus</name>
    <dbReference type="NCBI Taxonomy" id="77585"/>
    <lineage>
        <taxon>Bacteria</taxon>
        <taxon>Pseudomonadati</taxon>
        <taxon>Pseudomonadota</taxon>
        <taxon>Alphaproteobacteria</taxon>
        <taxon>Acetobacterales</taxon>
        <taxon>Acetobacteraceae</taxon>
        <taxon>Craurococcus</taxon>
    </lineage>
</organism>
<proteinExistence type="predicted"/>
<accession>A0ABP3Q1A2</accession>
<keyword evidence="2" id="KW-1185">Reference proteome</keyword>
<gene>
    <name evidence="1" type="ORF">GCM10009416_14830</name>
</gene>
<dbReference type="RefSeq" id="WP_343894557.1">
    <property type="nucleotide sequence ID" value="NZ_BAAAFZ010000014.1"/>
</dbReference>
<comment type="caution">
    <text evidence="1">The sequence shown here is derived from an EMBL/GenBank/DDBJ whole genome shotgun (WGS) entry which is preliminary data.</text>
</comment>
<sequence>MRKLLGGIRAARATRIWPEVTDPTDAQRAAMPHGVDCEGVTVHDLGPIFGAELHRLKRWCREHREGAFSVEPIRDPATRQDTGRRFRFSRLEDAALFRLSCL</sequence>
<name>A0ABP3Q1A2_9PROT</name>
<evidence type="ECO:0000313" key="1">
    <source>
        <dbReference type="EMBL" id="GAA0577259.1"/>
    </source>
</evidence>
<protein>
    <submittedName>
        <fullName evidence="1">Uncharacterized protein</fullName>
    </submittedName>
</protein>
<evidence type="ECO:0000313" key="2">
    <source>
        <dbReference type="Proteomes" id="UP001501588"/>
    </source>
</evidence>
<dbReference type="EMBL" id="BAAAFZ010000014">
    <property type="protein sequence ID" value="GAA0577259.1"/>
    <property type="molecule type" value="Genomic_DNA"/>
</dbReference>
<reference evidence="2" key="1">
    <citation type="journal article" date="2019" name="Int. J. Syst. Evol. Microbiol.">
        <title>The Global Catalogue of Microorganisms (GCM) 10K type strain sequencing project: providing services to taxonomists for standard genome sequencing and annotation.</title>
        <authorList>
            <consortium name="The Broad Institute Genomics Platform"/>
            <consortium name="The Broad Institute Genome Sequencing Center for Infectious Disease"/>
            <person name="Wu L."/>
            <person name="Ma J."/>
        </authorList>
    </citation>
    <scope>NUCLEOTIDE SEQUENCE [LARGE SCALE GENOMIC DNA]</scope>
    <source>
        <strain evidence="2">JCM 9933</strain>
    </source>
</reference>
<dbReference type="Proteomes" id="UP001501588">
    <property type="component" value="Unassembled WGS sequence"/>
</dbReference>